<dbReference type="PANTHER" id="PTHR10129">
    <property type="entry name" value="TRANSCRIPTION FACTOR MAF"/>
    <property type="match status" value="1"/>
</dbReference>
<reference evidence="11" key="1">
    <citation type="submission" date="2022-12" db="EMBL/GenBank/DDBJ databases">
        <title>Chromosome-level genome assembly of the bean flower thrips Megalurothrips usitatus.</title>
        <authorList>
            <person name="Ma L."/>
            <person name="Liu Q."/>
            <person name="Li H."/>
            <person name="Cai W."/>
        </authorList>
    </citation>
    <scope>NUCLEOTIDE SEQUENCE</scope>
    <source>
        <strain evidence="11">Cailab_2022a</strain>
    </source>
</reference>
<feature type="region of interest" description="Disordered" evidence="9">
    <location>
        <begin position="136"/>
        <end position="212"/>
    </location>
</feature>
<keyword evidence="6" id="KW-0804">Transcription</keyword>
<gene>
    <name evidence="11" type="ORF">ONE63_004121</name>
</gene>
<dbReference type="GO" id="GO:0000981">
    <property type="term" value="F:DNA-binding transcription factor activity, RNA polymerase II-specific"/>
    <property type="evidence" value="ECO:0007669"/>
    <property type="project" value="TreeGrafter"/>
</dbReference>
<dbReference type="AlphaFoldDB" id="A0AAV7X2N9"/>
<dbReference type="Pfam" id="PF03131">
    <property type="entry name" value="bZIP_Maf"/>
    <property type="match status" value="1"/>
</dbReference>
<proteinExistence type="inferred from homology"/>
<dbReference type="GO" id="GO:0000978">
    <property type="term" value="F:RNA polymerase II cis-regulatory region sequence-specific DNA binding"/>
    <property type="evidence" value="ECO:0007669"/>
    <property type="project" value="TreeGrafter"/>
</dbReference>
<evidence type="ECO:0000256" key="5">
    <source>
        <dbReference type="ARBA" id="ARBA00023125"/>
    </source>
</evidence>
<evidence type="ECO:0000256" key="1">
    <source>
        <dbReference type="ARBA" id="ARBA00004123"/>
    </source>
</evidence>
<dbReference type="EMBL" id="JAPTSV010000015">
    <property type="protein sequence ID" value="KAJ1519881.1"/>
    <property type="molecule type" value="Genomic_DNA"/>
</dbReference>
<evidence type="ECO:0000256" key="9">
    <source>
        <dbReference type="SAM" id="MobiDB-lite"/>
    </source>
</evidence>
<accession>A0AAV7X2N9</accession>
<dbReference type="InterPro" id="IPR004826">
    <property type="entry name" value="bZIP_Maf"/>
</dbReference>
<evidence type="ECO:0000313" key="11">
    <source>
        <dbReference type="EMBL" id="KAJ1519881.1"/>
    </source>
</evidence>
<evidence type="ECO:0000256" key="3">
    <source>
        <dbReference type="ARBA" id="ARBA00022491"/>
    </source>
</evidence>
<dbReference type="Gene3D" id="1.20.5.170">
    <property type="match status" value="1"/>
</dbReference>
<evidence type="ECO:0000256" key="7">
    <source>
        <dbReference type="ARBA" id="ARBA00023242"/>
    </source>
</evidence>
<feature type="compositionally biased region" description="Low complexity" evidence="9">
    <location>
        <begin position="75"/>
        <end position="92"/>
    </location>
</feature>
<keyword evidence="5" id="KW-0238">DNA-binding</keyword>
<feature type="coiled-coil region" evidence="8">
    <location>
        <begin position="404"/>
        <end position="438"/>
    </location>
</feature>
<dbReference type="SUPFAM" id="SSF47454">
    <property type="entry name" value="A DNA-binding domain in eukaryotic transcription factors"/>
    <property type="match status" value="1"/>
</dbReference>
<dbReference type="InterPro" id="IPR024874">
    <property type="entry name" value="Transcription_factor_Maf_fam"/>
</dbReference>
<keyword evidence="12" id="KW-1185">Reference proteome</keyword>
<evidence type="ECO:0000256" key="8">
    <source>
        <dbReference type="SAM" id="Coils"/>
    </source>
</evidence>
<protein>
    <recommendedName>
        <fullName evidence="10">BZIP domain-containing protein</fullName>
    </recommendedName>
</protein>
<dbReference type="CDD" id="cd14718">
    <property type="entry name" value="bZIP_Maf_large"/>
    <property type="match status" value="1"/>
</dbReference>
<evidence type="ECO:0000313" key="12">
    <source>
        <dbReference type="Proteomes" id="UP001075354"/>
    </source>
</evidence>
<evidence type="ECO:0000256" key="4">
    <source>
        <dbReference type="ARBA" id="ARBA00023015"/>
    </source>
</evidence>
<organism evidence="11 12">
    <name type="scientific">Megalurothrips usitatus</name>
    <name type="common">bean blossom thrips</name>
    <dbReference type="NCBI Taxonomy" id="439358"/>
    <lineage>
        <taxon>Eukaryota</taxon>
        <taxon>Metazoa</taxon>
        <taxon>Ecdysozoa</taxon>
        <taxon>Arthropoda</taxon>
        <taxon>Hexapoda</taxon>
        <taxon>Insecta</taxon>
        <taxon>Pterygota</taxon>
        <taxon>Neoptera</taxon>
        <taxon>Paraneoptera</taxon>
        <taxon>Thysanoptera</taxon>
        <taxon>Terebrantia</taxon>
        <taxon>Thripoidea</taxon>
        <taxon>Thripidae</taxon>
        <taxon>Megalurothrips</taxon>
    </lineage>
</organism>
<dbReference type="PROSITE" id="PS50217">
    <property type="entry name" value="BZIP"/>
    <property type="match status" value="1"/>
</dbReference>
<dbReference type="PANTHER" id="PTHR10129:SF44">
    <property type="entry name" value="TRAFFIC JAM, ISOFORM C"/>
    <property type="match status" value="1"/>
</dbReference>
<feature type="compositionally biased region" description="Basic and acidic residues" evidence="9">
    <location>
        <begin position="1"/>
        <end position="10"/>
    </location>
</feature>
<dbReference type="FunFam" id="1.20.5.170:FF:000011">
    <property type="entry name" value="Transcription factor MafG, putative"/>
    <property type="match status" value="1"/>
</dbReference>
<evidence type="ECO:0000256" key="6">
    <source>
        <dbReference type="ARBA" id="ARBA00023163"/>
    </source>
</evidence>
<keyword evidence="7" id="KW-0539">Nucleus</keyword>
<keyword evidence="8" id="KW-0175">Coiled coil</keyword>
<evidence type="ECO:0000256" key="2">
    <source>
        <dbReference type="ARBA" id="ARBA00008500"/>
    </source>
</evidence>
<feature type="region of interest" description="Disordered" evidence="9">
    <location>
        <begin position="235"/>
        <end position="263"/>
    </location>
</feature>
<feature type="region of interest" description="Disordered" evidence="9">
    <location>
        <begin position="1"/>
        <end position="22"/>
    </location>
</feature>
<dbReference type="InterPro" id="IPR004827">
    <property type="entry name" value="bZIP"/>
</dbReference>
<dbReference type="Proteomes" id="UP001075354">
    <property type="component" value="Chromosome 15"/>
</dbReference>
<keyword evidence="3" id="KW-0678">Repressor</keyword>
<comment type="caution">
    <text evidence="11">The sequence shown here is derived from an EMBL/GenBank/DDBJ whole genome shotgun (WGS) entry which is preliminary data.</text>
</comment>
<dbReference type="InterPro" id="IPR046347">
    <property type="entry name" value="bZIP_sf"/>
</dbReference>
<sequence length="453" mass="49695">MDYSESRAEEVPPADDMDSGSMTDAYVQEFVLDHLDVSVKREQAEERAAQLAQLAQRRPQTIRLPSMAGAIVSMQQHQLQQQQQQSPPHQLLTPPGQHQEPIYHHMGIMPMQPMMPQHTGGVLVSAMKSTALVTYAQPDTTTPPNTPSPGRASPGLPPPQSPHYALDPEHPHIAQLRGSAGPPAAQGPGGPAGPAGLMDEMSWLGGPQMRQEPLDLRPNLSSDGMQQEIGGWGVPPPPTPHGHGPAHGPGHGPPGPAMHHHHGHTSVIAGGISPGLSPGLSPSKQGILRMHHQDYLHGPPQHVPPHAPPMHDDMSPMSPGPMSHHRSMSCSGSVISRPYQTPQPSHGGDDIISDDQLMTLTVRELNKRLHGYPRDEVVRLKQKRRTLKNRGYAQNCRSKRMLQRNQLEHNNHQLVERVRSLEMELKVVRQERDRLKERLEGASHGASPDYYPQ</sequence>
<feature type="region of interest" description="Disordered" evidence="9">
    <location>
        <begin position="75"/>
        <end position="99"/>
    </location>
</feature>
<comment type="similarity">
    <text evidence="2">Belongs to the bZIP family. Maf subfamily.</text>
</comment>
<feature type="domain" description="BZIP" evidence="10">
    <location>
        <begin position="379"/>
        <end position="442"/>
    </location>
</feature>
<comment type="subcellular location">
    <subcellularLocation>
        <location evidence="1">Nucleus</location>
    </subcellularLocation>
</comment>
<dbReference type="InterPro" id="IPR008917">
    <property type="entry name" value="TF_DNA-bd_sf"/>
</dbReference>
<dbReference type="GO" id="GO:0005634">
    <property type="term" value="C:nucleus"/>
    <property type="evidence" value="ECO:0007669"/>
    <property type="project" value="UniProtKB-SubCell"/>
</dbReference>
<dbReference type="SUPFAM" id="SSF57959">
    <property type="entry name" value="Leucine zipper domain"/>
    <property type="match status" value="1"/>
</dbReference>
<keyword evidence="4" id="KW-0805">Transcription regulation</keyword>
<evidence type="ECO:0000259" key="10">
    <source>
        <dbReference type="PROSITE" id="PS50217"/>
    </source>
</evidence>
<name>A0AAV7X2N9_9NEOP</name>